<keyword evidence="2" id="KW-1133">Transmembrane helix</keyword>
<feature type="region of interest" description="Disordered" evidence="1">
    <location>
        <begin position="194"/>
        <end position="245"/>
    </location>
</feature>
<feature type="compositionally biased region" description="Polar residues" evidence="1">
    <location>
        <begin position="230"/>
        <end position="240"/>
    </location>
</feature>
<evidence type="ECO:0000256" key="2">
    <source>
        <dbReference type="SAM" id="Phobius"/>
    </source>
</evidence>
<comment type="caution">
    <text evidence="3">The sequence shown here is derived from an EMBL/GenBank/DDBJ whole genome shotgun (WGS) entry which is preliminary data.</text>
</comment>
<dbReference type="Gene3D" id="2.60.120.260">
    <property type="entry name" value="Galactose-binding domain-like"/>
    <property type="match status" value="1"/>
</dbReference>
<dbReference type="EMBL" id="JASNQZ010000010">
    <property type="protein sequence ID" value="KAL0952546.1"/>
    <property type="molecule type" value="Genomic_DNA"/>
</dbReference>
<evidence type="ECO:0000313" key="3">
    <source>
        <dbReference type="EMBL" id="KAL0952546.1"/>
    </source>
</evidence>
<feature type="compositionally biased region" description="Polar residues" evidence="1">
    <location>
        <begin position="198"/>
        <end position="221"/>
    </location>
</feature>
<sequence length="317" mass="33438">MSTGTGNNTTVTIDDRDPRVIYSHGWFHQGSRLEYNGTTTATFTKGANFRFTFHGTFVAVVGTIQVAGYGNTTVAPVSTYTIDGGTPTVFNPTLDAQLHRNATFYSSPTLQDDEHTLTVTCITDTIHFWFDYLLVSPTVPNASSATPKPAMRSTGSNTSTGVIVGGVIGGLGGLAIIALVLLIILRRWRGRQMAAGNPDTQPQPFTSQKPRPPSSLSSITRDTGHAALGSCSSSDPSQAPGSLARSMPQLATATLRTDFMSIPGSASRASLSGDPPSIARSSTVYMGSPPPSYSQSMPMAARVTPVEGSGHFESYLP</sequence>
<evidence type="ECO:0000313" key="4">
    <source>
        <dbReference type="Proteomes" id="UP001556367"/>
    </source>
</evidence>
<name>A0ABR3JA28_9AGAR</name>
<feature type="transmembrane region" description="Helical" evidence="2">
    <location>
        <begin position="162"/>
        <end position="185"/>
    </location>
</feature>
<accession>A0ABR3JA28</accession>
<evidence type="ECO:0000256" key="1">
    <source>
        <dbReference type="SAM" id="MobiDB-lite"/>
    </source>
</evidence>
<reference evidence="4" key="1">
    <citation type="submission" date="2024-06" db="EMBL/GenBank/DDBJ databases">
        <title>Multi-omics analyses provide insights into the biosynthesis of the anticancer antibiotic pleurotin in Hohenbuehelia grisea.</title>
        <authorList>
            <person name="Weaver J.A."/>
            <person name="Alberti F."/>
        </authorList>
    </citation>
    <scope>NUCLEOTIDE SEQUENCE [LARGE SCALE GENOMIC DNA]</scope>
    <source>
        <strain evidence="4">T-177</strain>
    </source>
</reference>
<dbReference type="Proteomes" id="UP001556367">
    <property type="component" value="Unassembled WGS sequence"/>
</dbReference>
<protein>
    <submittedName>
        <fullName evidence="3">Uncharacterized protein</fullName>
    </submittedName>
</protein>
<organism evidence="3 4">
    <name type="scientific">Hohenbuehelia grisea</name>
    <dbReference type="NCBI Taxonomy" id="104357"/>
    <lineage>
        <taxon>Eukaryota</taxon>
        <taxon>Fungi</taxon>
        <taxon>Dikarya</taxon>
        <taxon>Basidiomycota</taxon>
        <taxon>Agaricomycotina</taxon>
        <taxon>Agaricomycetes</taxon>
        <taxon>Agaricomycetidae</taxon>
        <taxon>Agaricales</taxon>
        <taxon>Pleurotineae</taxon>
        <taxon>Pleurotaceae</taxon>
        <taxon>Hohenbuehelia</taxon>
    </lineage>
</organism>
<keyword evidence="2" id="KW-0812">Transmembrane</keyword>
<proteinExistence type="predicted"/>
<gene>
    <name evidence="3" type="ORF">HGRIS_006804</name>
</gene>
<keyword evidence="2" id="KW-0472">Membrane</keyword>
<feature type="region of interest" description="Disordered" evidence="1">
    <location>
        <begin position="265"/>
        <end position="299"/>
    </location>
</feature>
<keyword evidence="4" id="KW-1185">Reference proteome</keyword>